<dbReference type="AlphaFoldDB" id="A0A9D8L002"/>
<dbReference type="InterPro" id="IPR050469">
    <property type="entry name" value="Diguanylate_Cyclase"/>
</dbReference>
<dbReference type="SUPFAM" id="SSF55073">
    <property type="entry name" value="Nucleotide cyclase"/>
    <property type="match status" value="1"/>
</dbReference>
<feature type="domain" description="GGDEF" evidence="3">
    <location>
        <begin position="1"/>
        <end position="65"/>
    </location>
</feature>
<dbReference type="PROSITE" id="PS50887">
    <property type="entry name" value="GGDEF"/>
    <property type="match status" value="1"/>
</dbReference>
<evidence type="ECO:0000256" key="1">
    <source>
        <dbReference type="ARBA" id="ARBA00012528"/>
    </source>
</evidence>
<dbReference type="Gene3D" id="3.30.70.270">
    <property type="match status" value="1"/>
</dbReference>
<protein>
    <recommendedName>
        <fullName evidence="1">diguanylate cyclase</fullName>
        <ecNumber evidence="1">2.7.7.65</ecNumber>
    </recommendedName>
</protein>
<evidence type="ECO:0000313" key="5">
    <source>
        <dbReference type="Proteomes" id="UP000664815"/>
    </source>
</evidence>
<sequence>LGERLRVAVQAIPAGVLPESVTISVGVAGMRALQPQPPEALLAGADAALYAAKRAGRNRVETWVEAGPAQGMGISPPMPSSVY</sequence>
<dbReference type="InterPro" id="IPR000160">
    <property type="entry name" value="GGDEF_dom"/>
</dbReference>
<organism evidence="4 5">
    <name type="scientific">Stenotrophomonas nitritireducens</name>
    <dbReference type="NCBI Taxonomy" id="83617"/>
    <lineage>
        <taxon>Bacteria</taxon>
        <taxon>Pseudomonadati</taxon>
        <taxon>Pseudomonadota</taxon>
        <taxon>Gammaproteobacteria</taxon>
        <taxon>Lysobacterales</taxon>
        <taxon>Lysobacteraceae</taxon>
        <taxon>Stenotrophomonas</taxon>
    </lineage>
</organism>
<dbReference type="EMBL" id="JAFKMG010000418">
    <property type="protein sequence ID" value="MBN8798621.1"/>
    <property type="molecule type" value="Genomic_DNA"/>
</dbReference>
<dbReference type="Pfam" id="PF00990">
    <property type="entry name" value="GGDEF"/>
    <property type="match status" value="1"/>
</dbReference>
<dbReference type="PANTHER" id="PTHR45138">
    <property type="entry name" value="REGULATORY COMPONENTS OF SENSORY TRANSDUCTION SYSTEM"/>
    <property type="match status" value="1"/>
</dbReference>
<dbReference type="PANTHER" id="PTHR45138:SF9">
    <property type="entry name" value="DIGUANYLATE CYCLASE DGCM-RELATED"/>
    <property type="match status" value="1"/>
</dbReference>
<reference evidence="4" key="1">
    <citation type="submission" date="2021-02" db="EMBL/GenBank/DDBJ databases">
        <title>Thiocyanate and organic carbon inputs drive convergent selection for specific autotrophic Afipia and Thiobacillus strains within complex microbiomes.</title>
        <authorList>
            <person name="Huddy R.J."/>
            <person name="Sachdeva R."/>
            <person name="Kadzinga F."/>
            <person name="Kantor R.S."/>
            <person name="Harrison S.T.L."/>
            <person name="Banfield J.F."/>
        </authorList>
    </citation>
    <scope>NUCLEOTIDE SEQUENCE</scope>
    <source>
        <strain evidence="4">SCN18_10_11_15_R1_P_69_7</strain>
    </source>
</reference>
<comment type="caution">
    <text evidence="4">The sequence shown here is derived from an EMBL/GenBank/DDBJ whole genome shotgun (WGS) entry which is preliminary data.</text>
</comment>
<dbReference type="EC" id="2.7.7.65" evidence="1"/>
<evidence type="ECO:0000259" key="3">
    <source>
        <dbReference type="PROSITE" id="PS50887"/>
    </source>
</evidence>
<dbReference type="GO" id="GO:0043709">
    <property type="term" value="P:cell adhesion involved in single-species biofilm formation"/>
    <property type="evidence" value="ECO:0007669"/>
    <property type="project" value="TreeGrafter"/>
</dbReference>
<evidence type="ECO:0000256" key="2">
    <source>
        <dbReference type="ARBA" id="ARBA00034247"/>
    </source>
</evidence>
<feature type="non-terminal residue" evidence="4">
    <location>
        <position position="1"/>
    </location>
</feature>
<dbReference type="GO" id="GO:0052621">
    <property type="term" value="F:diguanylate cyclase activity"/>
    <property type="evidence" value="ECO:0007669"/>
    <property type="project" value="UniProtKB-EC"/>
</dbReference>
<gene>
    <name evidence="4" type="ORF">J0H45_04580</name>
</gene>
<comment type="catalytic activity">
    <reaction evidence="2">
        <text>2 GTP = 3',3'-c-di-GMP + 2 diphosphate</text>
        <dbReference type="Rhea" id="RHEA:24898"/>
        <dbReference type="ChEBI" id="CHEBI:33019"/>
        <dbReference type="ChEBI" id="CHEBI:37565"/>
        <dbReference type="ChEBI" id="CHEBI:58805"/>
        <dbReference type="EC" id="2.7.7.65"/>
    </reaction>
</comment>
<accession>A0A9D8L002</accession>
<evidence type="ECO:0000313" key="4">
    <source>
        <dbReference type="EMBL" id="MBN8798621.1"/>
    </source>
</evidence>
<dbReference type="Proteomes" id="UP000664815">
    <property type="component" value="Unassembled WGS sequence"/>
</dbReference>
<dbReference type="GO" id="GO:0005886">
    <property type="term" value="C:plasma membrane"/>
    <property type="evidence" value="ECO:0007669"/>
    <property type="project" value="TreeGrafter"/>
</dbReference>
<proteinExistence type="predicted"/>
<dbReference type="InterPro" id="IPR029787">
    <property type="entry name" value="Nucleotide_cyclase"/>
</dbReference>
<dbReference type="InterPro" id="IPR043128">
    <property type="entry name" value="Rev_trsase/Diguanyl_cyclase"/>
</dbReference>
<dbReference type="GO" id="GO:1902201">
    <property type="term" value="P:negative regulation of bacterial-type flagellum-dependent cell motility"/>
    <property type="evidence" value="ECO:0007669"/>
    <property type="project" value="TreeGrafter"/>
</dbReference>
<name>A0A9D8L002_9GAMM</name>